<sequence>MALRLNSQFCSQIAKQVPWGRKDRKFAATSYNVYVSQNQTCKASSIKINDRRTTVHKPIEIERRSANYKPNIWQHDFIQTLNNEYS</sequence>
<gene>
    <name evidence="1" type="ORF">FRX31_032913</name>
</gene>
<reference evidence="1 2" key="1">
    <citation type="submission" date="2020-06" db="EMBL/GenBank/DDBJ databases">
        <title>Transcriptomic and genomic resources for Thalictrum thalictroides and T. hernandezii: Facilitating candidate gene discovery in an emerging model plant lineage.</title>
        <authorList>
            <person name="Arias T."/>
            <person name="Riano-Pachon D.M."/>
            <person name="Di Stilio V.S."/>
        </authorList>
    </citation>
    <scope>NUCLEOTIDE SEQUENCE [LARGE SCALE GENOMIC DNA]</scope>
    <source>
        <strain evidence="2">cv. WT478/WT964</strain>
        <tissue evidence="1">Leaves</tissue>
    </source>
</reference>
<dbReference type="Proteomes" id="UP000554482">
    <property type="component" value="Unassembled WGS sequence"/>
</dbReference>
<feature type="non-terminal residue" evidence="1">
    <location>
        <position position="86"/>
    </location>
</feature>
<keyword evidence="2" id="KW-1185">Reference proteome</keyword>
<accession>A0A7J6UZK6</accession>
<name>A0A7J6UZK6_THATH</name>
<organism evidence="1 2">
    <name type="scientific">Thalictrum thalictroides</name>
    <name type="common">Rue-anemone</name>
    <name type="synonym">Anemone thalictroides</name>
    <dbReference type="NCBI Taxonomy" id="46969"/>
    <lineage>
        <taxon>Eukaryota</taxon>
        <taxon>Viridiplantae</taxon>
        <taxon>Streptophyta</taxon>
        <taxon>Embryophyta</taxon>
        <taxon>Tracheophyta</taxon>
        <taxon>Spermatophyta</taxon>
        <taxon>Magnoliopsida</taxon>
        <taxon>Ranunculales</taxon>
        <taxon>Ranunculaceae</taxon>
        <taxon>Thalictroideae</taxon>
        <taxon>Thalictrum</taxon>
    </lineage>
</organism>
<evidence type="ECO:0000313" key="2">
    <source>
        <dbReference type="Proteomes" id="UP000554482"/>
    </source>
</evidence>
<dbReference type="AlphaFoldDB" id="A0A7J6UZK6"/>
<dbReference type="EMBL" id="JABWDY010041318">
    <property type="protein sequence ID" value="KAF5177500.1"/>
    <property type="molecule type" value="Genomic_DNA"/>
</dbReference>
<evidence type="ECO:0000313" key="1">
    <source>
        <dbReference type="EMBL" id="KAF5177500.1"/>
    </source>
</evidence>
<protein>
    <submittedName>
        <fullName evidence="1">Uncharacterized protein</fullName>
    </submittedName>
</protein>
<proteinExistence type="predicted"/>
<dbReference type="OrthoDB" id="1936865at2759"/>
<comment type="caution">
    <text evidence="1">The sequence shown here is derived from an EMBL/GenBank/DDBJ whole genome shotgun (WGS) entry which is preliminary data.</text>
</comment>